<dbReference type="RefSeq" id="WP_168133002.1">
    <property type="nucleotide sequence ID" value="NZ_JAAVJH010000001.1"/>
</dbReference>
<evidence type="ECO:0000313" key="1">
    <source>
        <dbReference type="EMBL" id="NJR77510.1"/>
    </source>
</evidence>
<dbReference type="Proteomes" id="UP000732399">
    <property type="component" value="Unassembled WGS sequence"/>
</dbReference>
<gene>
    <name evidence="1" type="ORF">HBH26_02630</name>
</gene>
<reference evidence="1 2" key="1">
    <citation type="submission" date="2020-03" db="EMBL/GenBank/DDBJ databases">
        <authorList>
            <person name="Wang L."/>
            <person name="He N."/>
            <person name="Li Y."/>
            <person name="Fang Y."/>
            <person name="Zhang F."/>
        </authorList>
    </citation>
    <scope>NUCLEOTIDE SEQUENCE [LARGE SCALE GENOMIC DNA]</scope>
    <source>
        <strain evidence="1 2">36D10-4-7</strain>
    </source>
</reference>
<evidence type="ECO:0000313" key="2">
    <source>
        <dbReference type="Proteomes" id="UP000732399"/>
    </source>
</evidence>
<organism evidence="1 2">
    <name type="scientific">Sphingomonas corticis</name>
    <dbReference type="NCBI Taxonomy" id="2722791"/>
    <lineage>
        <taxon>Bacteria</taxon>
        <taxon>Pseudomonadati</taxon>
        <taxon>Pseudomonadota</taxon>
        <taxon>Alphaproteobacteria</taxon>
        <taxon>Sphingomonadales</taxon>
        <taxon>Sphingomonadaceae</taxon>
        <taxon>Sphingomonas</taxon>
    </lineage>
</organism>
<accession>A0ABX1CN42</accession>
<sequence length="252" mass="27439">MTEAQRIYAVGLLDAVLDLLGSPVDIPPVRSPEWTRLSLTDLPGRRTGASVTLSRGRVFLRTPLSPKRRRFAAEIVGPACSPIDVIADGDVAVILVTLAGWRRVLSSAVTAETRADADAMASAYTSLLRGAVQAHCSDWELATVQSSCEDGHVAKIFSRDQGGCQVKSRFASRPTARTDGGMMRGLVDEFERIAGNRTHAHVVELERWHRYRLCFHATPTYLVSPTPEAMLTLRALNALPSGARLIADADRH</sequence>
<name>A0ABX1CN42_9SPHN</name>
<keyword evidence="2" id="KW-1185">Reference proteome</keyword>
<proteinExistence type="predicted"/>
<comment type="caution">
    <text evidence="1">The sequence shown here is derived from an EMBL/GenBank/DDBJ whole genome shotgun (WGS) entry which is preliminary data.</text>
</comment>
<protein>
    <submittedName>
        <fullName evidence="1">Uncharacterized protein</fullName>
    </submittedName>
</protein>
<dbReference type="EMBL" id="JAAVJH010000001">
    <property type="protein sequence ID" value="NJR77510.1"/>
    <property type="molecule type" value="Genomic_DNA"/>
</dbReference>